<sequence>MTTLLARFDGAFVGHAIASNHNSSVLMASNLGETLLDCKGFNGPDILSRYLYLYHVNKCEIGEITKYVYQQALTHINTRSSINREQFLFDQSIVDEFVKAADKKYDGYTAGCGPVQRSFPLAFCAYISDEDLADISMAEAKLTHYSPLAGQVAAIVNCICRGLLKNQTWHDAINSAFTIPNLHEDIRMILGRHARWSNPATTTHPAFAPTVLNAALHYVSSSKNAAQAIAAADAKDRNYCAPIVGILAGARWGIPEQMFIDNINNSQLKNLRETANRLVNLWNTEINTIKCRSHSINVRADIKSKKNKLTKIDFLFSPDRIFDASKSAGYNPAQRSYLLALCPCIDDKKLFEMSYGEAQLTHFSSHAGQVSGIINLICRRLIKRDEWNDAINFSFETTLSSDIKEIQKRYQSDPILNSYGSSAFASNVLRIIFNSFAIALEYAYSIERDYCLTLVGLLAGA</sequence>
<protein>
    <recommendedName>
        <fullName evidence="5">ADP-ribosylglycohydrolase</fullName>
    </recommendedName>
</protein>
<dbReference type="InterPro" id="IPR036705">
    <property type="entry name" value="Ribosyl_crysJ1_sf"/>
</dbReference>
<dbReference type="Proteomes" id="UP000663832">
    <property type="component" value="Unassembled WGS sequence"/>
</dbReference>
<dbReference type="AlphaFoldDB" id="A0A814RTI0"/>
<evidence type="ECO:0008006" key="5">
    <source>
        <dbReference type="Google" id="ProtNLM"/>
    </source>
</evidence>
<gene>
    <name evidence="1" type="ORF">BJG266_LOCUS23367</name>
    <name evidence="2" type="ORF">QVE165_LOCUS30427</name>
</gene>
<dbReference type="InterPro" id="IPR005502">
    <property type="entry name" value="Ribosyl_crysJ1"/>
</dbReference>
<reference evidence="1" key="1">
    <citation type="submission" date="2021-02" db="EMBL/GenBank/DDBJ databases">
        <authorList>
            <person name="Nowell W R."/>
        </authorList>
    </citation>
    <scope>NUCLEOTIDE SEQUENCE</scope>
</reference>
<evidence type="ECO:0000313" key="1">
    <source>
        <dbReference type="EMBL" id="CAF1137729.1"/>
    </source>
</evidence>
<keyword evidence="3" id="KW-1185">Reference proteome</keyword>
<accession>A0A814RTI0</accession>
<evidence type="ECO:0000313" key="2">
    <source>
        <dbReference type="EMBL" id="CAF1286190.1"/>
    </source>
</evidence>
<name>A0A814RTI0_9BILA</name>
<comment type="caution">
    <text evidence="1">The sequence shown here is derived from an EMBL/GenBank/DDBJ whole genome shotgun (WGS) entry which is preliminary data.</text>
</comment>
<evidence type="ECO:0000313" key="4">
    <source>
        <dbReference type="Proteomes" id="UP000663877"/>
    </source>
</evidence>
<evidence type="ECO:0000313" key="3">
    <source>
        <dbReference type="Proteomes" id="UP000663832"/>
    </source>
</evidence>
<proteinExistence type="predicted"/>
<dbReference type="OrthoDB" id="9986429at2759"/>
<dbReference type="Pfam" id="PF03747">
    <property type="entry name" value="ADP_ribosyl_GH"/>
    <property type="match status" value="1"/>
</dbReference>
<dbReference type="EMBL" id="CAJNOI010000155">
    <property type="protein sequence ID" value="CAF1137729.1"/>
    <property type="molecule type" value="Genomic_DNA"/>
</dbReference>
<dbReference type="Proteomes" id="UP000663877">
    <property type="component" value="Unassembled WGS sequence"/>
</dbReference>
<dbReference type="Gene3D" id="1.10.4080.10">
    <property type="entry name" value="ADP-ribosylation/Crystallin J1"/>
    <property type="match status" value="1"/>
</dbReference>
<dbReference type="EMBL" id="CAJNOM010000252">
    <property type="protein sequence ID" value="CAF1286190.1"/>
    <property type="molecule type" value="Genomic_DNA"/>
</dbReference>
<dbReference type="SUPFAM" id="SSF101478">
    <property type="entry name" value="ADP-ribosylglycohydrolase"/>
    <property type="match status" value="2"/>
</dbReference>
<organism evidence="1 4">
    <name type="scientific">Adineta steineri</name>
    <dbReference type="NCBI Taxonomy" id="433720"/>
    <lineage>
        <taxon>Eukaryota</taxon>
        <taxon>Metazoa</taxon>
        <taxon>Spiralia</taxon>
        <taxon>Gnathifera</taxon>
        <taxon>Rotifera</taxon>
        <taxon>Eurotatoria</taxon>
        <taxon>Bdelloidea</taxon>
        <taxon>Adinetida</taxon>
        <taxon>Adinetidae</taxon>
        <taxon>Adineta</taxon>
    </lineage>
</organism>